<sequence length="384" mass="44575">MAEENKECLKIVKDFYRDVLTTFPEFKDNLKEYEIEFLTEDKHGEKLYEYCLENYPQHFFNILYQNDEIFKDNEILNFLPSINFVNIWKDEEISEKTRETIWKYLQLILFSVSKHVNSQESFGDTAKLFEAINEDELKTKLEETMKDMEGWFNNSEMFNDISLNNVMDPSSINLNDLPDAEDLQNHISGLLDGKLGRLAHEIASETAEELNVDMEGATNVGEVFQKLFKNPGKLMNMVKNVGSKLDEKLKSGEINESELMKEASELMEKMKNMPGMKNMDNILSKMGIPGVAGAGKINVNAMQARMKQNIRVASQKERMLRKLEARKKARAEAEARQKAQQSQQGQQGQQYQHMVFRGDEPVEKSSRKNNKKRRKKKKKKRNSN</sequence>
<feature type="compositionally biased region" description="Low complexity" evidence="1">
    <location>
        <begin position="338"/>
        <end position="350"/>
    </location>
</feature>
<accession>A0A6C0KEV6</accession>
<protein>
    <submittedName>
        <fullName evidence="2">Uncharacterized protein</fullName>
    </submittedName>
</protein>
<name>A0A6C0KEV6_9ZZZZ</name>
<feature type="compositionally biased region" description="Basic residues" evidence="1">
    <location>
        <begin position="367"/>
        <end position="384"/>
    </location>
</feature>
<dbReference type="AlphaFoldDB" id="A0A6C0KEV6"/>
<proteinExistence type="predicted"/>
<organism evidence="2">
    <name type="scientific">viral metagenome</name>
    <dbReference type="NCBI Taxonomy" id="1070528"/>
    <lineage>
        <taxon>unclassified sequences</taxon>
        <taxon>metagenomes</taxon>
        <taxon>organismal metagenomes</taxon>
    </lineage>
</organism>
<feature type="region of interest" description="Disordered" evidence="1">
    <location>
        <begin position="322"/>
        <end position="384"/>
    </location>
</feature>
<feature type="compositionally biased region" description="Basic and acidic residues" evidence="1">
    <location>
        <begin position="356"/>
        <end position="366"/>
    </location>
</feature>
<evidence type="ECO:0000256" key="1">
    <source>
        <dbReference type="SAM" id="MobiDB-lite"/>
    </source>
</evidence>
<reference evidence="2" key="1">
    <citation type="journal article" date="2020" name="Nature">
        <title>Giant virus diversity and host interactions through global metagenomics.</title>
        <authorList>
            <person name="Schulz F."/>
            <person name="Roux S."/>
            <person name="Paez-Espino D."/>
            <person name="Jungbluth S."/>
            <person name="Walsh D.A."/>
            <person name="Denef V.J."/>
            <person name="McMahon K.D."/>
            <person name="Konstantinidis K.T."/>
            <person name="Eloe-Fadrosh E.A."/>
            <person name="Kyrpides N.C."/>
            <person name="Woyke T."/>
        </authorList>
    </citation>
    <scope>NUCLEOTIDE SEQUENCE</scope>
    <source>
        <strain evidence="2">GVMAG-S-1102244-55</strain>
    </source>
</reference>
<dbReference type="EMBL" id="MN740847">
    <property type="protein sequence ID" value="QHU14848.1"/>
    <property type="molecule type" value="Genomic_DNA"/>
</dbReference>
<evidence type="ECO:0000313" key="2">
    <source>
        <dbReference type="EMBL" id="QHU14848.1"/>
    </source>
</evidence>